<accession>A0ABT0C6I6</accession>
<evidence type="ECO:0000313" key="3">
    <source>
        <dbReference type="EMBL" id="MCJ2541317.1"/>
    </source>
</evidence>
<dbReference type="RefSeq" id="WP_244348578.1">
    <property type="nucleotide sequence ID" value="NZ_JAFIRA010000001.1"/>
</dbReference>
<dbReference type="GO" id="GO:0016787">
    <property type="term" value="F:hydrolase activity"/>
    <property type="evidence" value="ECO:0007669"/>
    <property type="project" value="UniProtKB-KW"/>
</dbReference>
<evidence type="ECO:0000313" key="4">
    <source>
        <dbReference type="Proteomes" id="UP000830835"/>
    </source>
</evidence>
<keyword evidence="4" id="KW-1185">Reference proteome</keyword>
<comment type="caution">
    <text evidence="3">The sequence shown here is derived from an EMBL/GenBank/DDBJ whole genome shotgun (WGS) entry which is preliminary data.</text>
</comment>
<sequence length="303" mass="33267">MLTASPAGLAADAIAPFAPQIWNWRGHPIRYAVQGSGSPLVLVHGFGASIGHWRHNIPVLAAAGYRVYALDLLGFGGSAKPALPYSLDLWVELLVDFWQQHIQQPTVFIGNSIGALLSLIMAAQHPELTAGAVLLNCAGGLNHRSHELNPVFRFVMGAFTALVASPITGRFLFDRVRQRQRIRETLKQVYRNPAAITDELVEILYVPSCDVGAQQVFASILTAPPGPSPEDLLPQVRCPLLVLWGEADPWTPIQRGRGFQNYVNGIDYQFLPIPDTGHCPHDERPEVINPLILDWLPKAFTTV</sequence>
<dbReference type="Gene3D" id="3.40.50.1820">
    <property type="entry name" value="alpha/beta hydrolase"/>
    <property type="match status" value="1"/>
</dbReference>
<evidence type="ECO:0000256" key="1">
    <source>
        <dbReference type="SAM" id="Phobius"/>
    </source>
</evidence>
<organism evidence="3 4">
    <name type="scientific">Thermostichus vulcanus str. 'Rupite'</name>
    <dbReference type="NCBI Taxonomy" id="2813851"/>
    <lineage>
        <taxon>Bacteria</taxon>
        <taxon>Bacillati</taxon>
        <taxon>Cyanobacteriota</taxon>
        <taxon>Cyanophyceae</taxon>
        <taxon>Thermostichales</taxon>
        <taxon>Thermostichaceae</taxon>
        <taxon>Thermostichus</taxon>
    </lineage>
</organism>
<dbReference type="InterPro" id="IPR000073">
    <property type="entry name" value="AB_hydrolase_1"/>
</dbReference>
<evidence type="ECO:0000259" key="2">
    <source>
        <dbReference type="Pfam" id="PF12697"/>
    </source>
</evidence>
<keyword evidence="1" id="KW-0472">Membrane</keyword>
<feature type="transmembrane region" description="Helical" evidence="1">
    <location>
        <begin position="151"/>
        <end position="173"/>
    </location>
</feature>
<gene>
    <name evidence="3" type="ORF">JX360_00095</name>
</gene>
<feature type="domain" description="AB hydrolase-1" evidence="2">
    <location>
        <begin position="40"/>
        <end position="288"/>
    </location>
</feature>
<dbReference type="Proteomes" id="UP000830835">
    <property type="component" value="Unassembled WGS sequence"/>
</dbReference>
<name>A0ABT0C6I6_THEVL</name>
<proteinExistence type="predicted"/>
<dbReference type="InterPro" id="IPR000639">
    <property type="entry name" value="Epox_hydrolase-like"/>
</dbReference>
<keyword evidence="1" id="KW-0812">Transmembrane</keyword>
<dbReference type="Pfam" id="PF12697">
    <property type="entry name" value="Abhydrolase_6"/>
    <property type="match status" value="1"/>
</dbReference>
<dbReference type="InterPro" id="IPR029058">
    <property type="entry name" value="AB_hydrolase_fold"/>
</dbReference>
<dbReference type="SUPFAM" id="SSF53474">
    <property type="entry name" value="alpha/beta-Hydrolases"/>
    <property type="match status" value="1"/>
</dbReference>
<reference evidence="3" key="1">
    <citation type="submission" date="2021-02" db="EMBL/GenBank/DDBJ databases">
        <title>The CRISPR/cas machinery reduction and long-range gene transfer in the hot spring cyanobacterium Synechococcus.</title>
        <authorList>
            <person name="Dvorak P."/>
            <person name="Jahodarova E."/>
            <person name="Hasler P."/>
            <person name="Poulickova A."/>
        </authorList>
    </citation>
    <scope>NUCLEOTIDE SEQUENCE</scope>
    <source>
        <strain evidence="3">Rupite</strain>
    </source>
</reference>
<dbReference type="PANTHER" id="PTHR46438:SF7">
    <property type="entry name" value="ALPHA_BETA-HYDROLASES SUPERFAMILY PROTEIN"/>
    <property type="match status" value="1"/>
</dbReference>
<dbReference type="PRINTS" id="PR00111">
    <property type="entry name" value="ABHYDROLASE"/>
</dbReference>
<keyword evidence="1" id="KW-1133">Transmembrane helix</keyword>
<dbReference type="PRINTS" id="PR00412">
    <property type="entry name" value="EPOXHYDRLASE"/>
</dbReference>
<protein>
    <submittedName>
        <fullName evidence="3">Alpha/beta fold hydrolase</fullName>
    </submittedName>
</protein>
<keyword evidence="3" id="KW-0378">Hydrolase</keyword>
<dbReference type="PANTHER" id="PTHR46438">
    <property type="entry name" value="ALPHA/BETA-HYDROLASES SUPERFAMILY PROTEIN"/>
    <property type="match status" value="1"/>
</dbReference>
<dbReference type="EMBL" id="JAFIRA010000001">
    <property type="protein sequence ID" value="MCJ2541317.1"/>
    <property type="molecule type" value="Genomic_DNA"/>
</dbReference>